<reference evidence="3" key="1">
    <citation type="submission" date="2017-06" db="EMBL/GenBank/DDBJ databases">
        <authorList>
            <person name="Varghese N."/>
            <person name="Submissions S."/>
        </authorList>
    </citation>
    <scope>NUCLEOTIDE SEQUENCE [LARGE SCALE GENOMIC DNA]</scope>
    <source>
        <strain evidence="3">DSM 28041</strain>
    </source>
</reference>
<dbReference type="PROSITE" id="PS50925">
    <property type="entry name" value="BLUF"/>
    <property type="match status" value="1"/>
</dbReference>
<keyword evidence="3" id="KW-1185">Reference proteome</keyword>
<dbReference type="Pfam" id="PF04940">
    <property type="entry name" value="BLUF"/>
    <property type="match status" value="1"/>
</dbReference>
<gene>
    <name evidence="2" type="ORF">SAMN06269173_11324</name>
</gene>
<name>A0A239AIZ1_9BACT</name>
<dbReference type="Proteomes" id="UP000198310">
    <property type="component" value="Unassembled WGS sequence"/>
</dbReference>
<evidence type="ECO:0000313" key="3">
    <source>
        <dbReference type="Proteomes" id="UP000198310"/>
    </source>
</evidence>
<sequence>MHHIVYVSSATVPMPEAELEAYLQRWRANNERDNITGVLLYSQHEQRFMQLVEGQEEDLHRLLELIEKDQRHHNLLKLSDGPIPARAFRSWLMGFKVLDTAIFNQLTGYIDPESKAYQQALQGSQDELIHSLLAHFPSEQSPELS</sequence>
<dbReference type="SUPFAM" id="SSF54975">
    <property type="entry name" value="Acylphosphatase/BLUF domain-like"/>
    <property type="match status" value="1"/>
</dbReference>
<dbReference type="GO" id="GO:0009882">
    <property type="term" value="F:blue light photoreceptor activity"/>
    <property type="evidence" value="ECO:0007669"/>
    <property type="project" value="InterPro"/>
</dbReference>
<dbReference type="InterPro" id="IPR007024">
    <property type="entry name" value="BLUF_domain"/>
</dbReference>
<evidence type="ECO:0000313" key="2">
    <source>
        <dbReference type="EMBL" id="SNR95636.1"/>
    </source>
</evidence>
<organism evidence="2 3">
    <name type="scientific">Hymenobacter mucosus</name>
    <dbReference type="NCBI Taxonomy" id="1411120"/>
    <lineage>
        <taxon>Bacteria</taxon>
        <taxon>Pseudomonadati</taxon>
        <taxon>Bacteroidota</taxon>
        <taxon>Cytophagia</taxon>
        <taxon>Cytophagales</taxon>
        <taxon>Hymenobacteraceae</taxon>
        <taxon>Hymenobacter</taxon>
    </lineage>
</organism>
<feature type="domain" description="BLUF" evidence="1">
    <location>
        <begin position="1"/>
        <end position="94"/>
    </location>
</feature>
<dbReference type="RefSeq" id="WP_089334049.1">
    <property type="nucleotide sequence ID" value="NZ_FZNS01000013.1"/>
</dbReference>
<dbReference type="SMART" id="SM01034">
    <property type="entry name" value="BLUF"/>
    <property type="match status" value="1"/>
</dbReference>
<dbReference type="GO" id="GO:0071949">
    <property type="term" value="F:FAD binding"/>
    <property type="evidence" value="ECO:0007669"/>
    <property type="project" value="InterPro"/>
</dbReference>
<proteinExistence type="predicted"/>
<dbReference type="InterPro" id="IPR036046">
    <property type="entry name" value="Acylphosphatase-like_dom_sf"/>
</dbReference>
<protein>
    <submittedName>
        <fullName evidence="2">Sensors of blue-light using FAD</fullName>
    </submittedName>
</protein>
<accession>A0A239AIZ1</accession>
<dbReference type="EMBL" id="FZNS01000013">
    <property type="protein sequence ID" value="SNR95636.1"/>
    <property type="molecule type" value="Genomic_DNA"/>
</dbReference>
<evidence type="ECO:0000259" key="1">
    <source>
        <dbReference type="PROSITE" id="PS50925"/>
    </source>
</evidence>
<dbReference type="AlphaFoldDB" id="A0A239AIZ1"/>
<dbReference type="Gene3D" id="3.30.70.100">
    <property type="match status" value="1"/>
</dbReference>